<accession>A0A9D4TKZ0</accession>
<name>A0A9D4TKZ0_CHLVU</name>
<evidence type="ECO:0000313" key="9">
    <source>
        <dbReference type="Proteomes" id="UP001055712"/>
    </source>
</evidence>
<evidence type="ECO:0000313" key="8">
    <source>
        <dbReference type="EMBL" id="KAI3428317.1"/>
    </source>
</evidence>
<evidence type="ECO:0000256" key="5">
    <source>
        <dbReference type="SAM" id="MobiDB-lite"/>
    </source>
</evidence>
<dbReference type="OrthoDB" id="7788754at2759"/>
<protein>
    <recommendedName>
        <fullName evidence="7">GB1/RHD3-type G domain-containing protein</fullName>
    </recommendedName>
</protein>
<keyword evidence="1" id="KW-0547">Nucleotide-binding</keyword>
<dbReference type="Proteomes" id="UP001055712">
    <property type="component" value="Unassembled WGS sequence"/>
</dbReference>
<evidence type="ECO:0000256" key="6">
    <source>
        <dbReference type="SAM" id="SignalP"/>
    </source>
</evidence>
<dbReference type="SUPFAM" id="SSF48340">
    <property type="entry name" value="Interferon-induced guanylate-binding protein 1 (GBP1), C-terminal domain"/>
    <property type="match status" value="1"/>
</dbReference>
<organism evidence="8 9">
    <name type="scientific">Chlorella vulgaris</name>
    <name type="common">Green alga</name>
    <dbReference type="NCBI Taxonomy" id="3077"/>
    <lineage>
        <taxon>Eukaryota</taxon>
        <taxon>Viridiplantae</taxon>
        <taxon>Chlorophyta</taxon>
        <taxon>core chlorophytes</taxon>
        <taxon>Trebouxiophyceae</taxon>
        <taxon>Chlorellales</taxon>
        <taxon>Chlorellaceae</taxon>
        <taxon>Chlorella clade</taxon>
        <taxon>Chlorella</taxon>
    </lineage>
</organism>
<feature type="compositionally biased region" description="Gly residues" evidence="5">
    <location>
        <begin position="210"/>
        <end position="230"/>
    </location>
</feature>
<dbReference type="AlphaFoldDB" id="A0A9D4TKZ0"/>
<feature type="signal peptide" evidence="6">
    <location>
        <begin position="1"/>
        <end position="20"/>
    </location>
</feature>
<dbReference type="EMBL" id="SIDB01000009">
    <property type="protein sequence ID" value="KAI3428317.1"/>
    <property type="molecule type" value="Genomic_DNA"/>
</dbReference>
<dbReference type="PROSITE" id="PS51715">
    <property type="entry name" value="G_GB1_RHD3"/>
    <property type="match status" value="1"/>
</dbReference>
<feature type="compositionally biased region" description="Low complexity" evidence="5">
    <location>
        <begin position="190"/>
        <end position="209"/>
    </location>
</feature>
<feature type="region of interest" description="Disordered" evidence="5">
    <location>
        <begin position="190"/>
        <end position="231"/>
    </location>
</feature>
<keyword evidence="6" id="KW-0732">Signal</keyword>
<keyword evidence="3" id="KW-0342">GTP-binding</keyword>
<evidence type="ECO:0000256" key="3">
    <source>
        <dbReference type="ARBA" id="ARBA00023134"/>
    </source>
</evidence>
<dbReference type="InterPro" id="IPR030386">
    <property type="entry name" value="G_GB1_RHD3_dom"/>
</dbReference>
<keyword evidence="2" id="KW-0378">Hydrolase</keyword>
<dbReference type="Gene3D" id="3.40.50.300">
    <property type="entry name" value="P-loop containing nucleotide triphosphate hydrolases"/>
    <property type="match status" value="1"/>
</dbReference>
<evidence type="ECO:0000256" key="2">
    <source>
        <dbReference type="ARBA" id="ARBA00022801"/>
    </source>
</evidence>
<sequence length="654" mass="71112">MTATTRLLFTCLMATAMAAAKGGEEGSARHPYAIVQPMSDHSKLEVQEEGLAVLRGIKGSVCPVAVIGPYRSGKSFTLNQLMGVGCDEGFGVGHTRLTQTKGVWLWGEPVPVQLPNGETTNLLFIDTEGFESTGKADVYDDRIFALSALLSQVLVYNLPETIRESDLEKLSFAVELSKAFFLPEDPVGSGAAHGSSAGSSGTADDAAGSTAGGDGGVRGGATGGDAGAGSGEVLPIQPGHMVWLIQRDFLQGKSLGQTLTDALQLVPNPHADPGIAQLNRIRESLHLIAANSTAVGLPQPHLDRTRLCELGDEAFEPAYIAKREQLKALVLGLARPKVVQGKPLDGPALADLITRVVEGLNDRDIPTAGSLVEYFNRELVGACRDDYIRRVEAIQLPVEEGRLQQVHAGARAAAAAKFERERFGSEVSGLRAALDTAIAREHSARQTANTYASSSVCERAEMGCEEVLDREARQHLPSSGRFKAQFEKCSARFRHECVGPALPHNQERLDKAWAREAARFDRDYNDRLLSGLVMVSLVSILAFRFVVRVQLAETAGWIAFIFLQVYPRTFMGEASMYDKGWWLLLVRVWEAVVFNPLMDLERVGLPLAVVAALGTLTRRWWRPRLAACWRRRKLRGSTAHKQRAATGLDRDLDV</sequence>
<dbReference type="InterPro" id="IPR015894">
    <property type="entry name" value="Guanylate-bd_N"/>
</dbReference>
<evidence type="ECO:0000259" key="7">
    <source>
        <dbReference type="PROSITE" id="PS51715"/>
    </source>
</evidence>
<feature type="chain" id="PRO_5038515280" description="GB1/RHD3-type G domain-containing protein" evidence="6">
    <location>
        <begin position="21"/>
        <end position="654"/>
    </location>
</feature>
<dbReference type="GO" id="GO:0003924">
    <property type="term" value="F:GTPase activity"/>
    <property type="evidence" value="ECO:0007669"/>
    <property type="project" value="InterPro"/>
</dbReference>
<reference evidence="8" key="1">
    <citation type="journal article" date="2019" name="Plant J.">
        <title>Chlorella vulgaris genome assembly and annotation reveals the molecular basis for metabolic acclimation to high light conditions.</title>
        <authorList>
            <person name="Cecchin M."/>
            <person name="Marcolungo L."/>
            <person name="Rossato M."/>
            <person name="Girolomoni L."/>
            <person name="Cosentino E."/>
            <person name="Cuine S."/>
            <person name="Li-Beisson Y."/>
            <person name="Delledonne M."/>
            <person name="Ballottari M."/>
        </authorList>
    </citation>
    <scope>NUCLEOTIDE SEQUENCE</scope>
    <source>
        <strain evidence="8">211/11P</strain>
    </source>
</reference>
<dbReference type="Pfam" id="PF02263">
    <property type="entry name" value="GBP"/>
    <property type="match status" value="1"/>
</dbReference>
<dbReference type="InterPro" id="IPR036543">
    <property type="entry name" value="Guanylate-bd_C_sf"/>
</dbReference>
<comment type="caution">
    <text evidence="8">The sequence shown here is derived from an EMBL/GenBank/DDBJ whole genome shotgun (WGS) entry which is preliminary data.</text>
</comment>
<gene>
    <name evidence="8" type="ORF">D9Q98_006697</name>
</gene>
<feature type="domain" description="GB1/RHD3-type G" evidence="7">
    <location>
        <begin position="58"/>
        <end position="172"/>
    </location>
</feature>
<proteinExistence type="inferred from homology"/>
<dbReference type="PANTHER" id="PTHR10751">
    <property type="entry name" value="GUANYLATE BINDING PROTEIN"/>
    <property type="match status" value="1"/>
</dbReference>
<reference evidence="8" key="2">
    <citation type="submission" date="2020-11" db="EMBL/GenBank/DDBJ databases">
        <authorList>
            <person name="Cecchin M."/>
            <person name="Marcolungo L."/>
            <person name="Rossato M."/>
            <person name="Girolomoni L."/>
            <person name="Cosentino E."/>
            <person name="Cuine S."/>
            <person name="Li-Beisson Y."/>
            <person name="Delledonne M."/>
            <person name="Ballottari M."/>
        </authorList>
    </citation>
    <scope>NUCLEOTIDE SEQUENCE</scope>
    <source>
        <strain evidence="8">211/11P</strain>
        <tissue evidence="8">Whole cell</tissue>
    </source>
</reference>
<evidence type="ECO:0000256" key="1">
    <source>
        <dbReference type="ARBA" id="ARBA00022741"/>
    </source>
</evidence>
<dbReference type="InterPro" id="IPR027417">
    <property type="entry name" value="P-loop_NTPase"/>
</dbReference>
<keyword evidence="9" id="KW-1185">Reference proteome</keyword>
<comment type="similarity">
    <text evidence="4">Belongs to the TRAFAC class dynamin-like GTPase superfamily. GB1/RHD3 GTPase family.</text>
</comment>
<evidence type="ECO:0000256" key="4">
    <source>
        <dbReference type="PROSITE-ProRule" id="PRU01052"/>
    </source>
</evidence>
<dbReference type="SUPFAM" id="SSF52540">
    <property type="entry name" value="P-loop containing nucleoside triphosphate hydrolases"/>
    <property type="match status" value="1"/>
</dbReference>
<dbReference type="GO" id="GO:0005525">
    <property type="term" value="F:GTP binding"/>
    <property type="evidence" value="ECO:0007669"/>
    <property type="project" value="UniProtKB-KW"/>
</dbReference>